<keyword evidence="1" id="KW-1133">Transmembrane helix</keyword>
<keyword evidence="1" id="KW-0472">Membrane</keyword>
<proteinExistence type="predicted"/>
<name>A0A1F5Z0E9_9BACT</name>
<evidence type="ECO:0000313" key="3">
    <source>
        <dbReference type="Proteomes" id="UP000178681"/>
    </source>
</evidence>
<dbReference type="EMBL" id="MFJG01000027">
    <property type="protein sequence ID" value="OGG05845.1"/>
    <property type="molecule type" value="Genomic_DNA"/>
</dbReference>
<dbReference type="AlphaFoldDB" id="A0A1F5Z0E9"/>
<evidence type="ECO:0008006" key="4">
    <source>
        <dbReference type="Google" id="ProtNLM"/>
    </source>
</evidence>
<comment type="caution">
    <text evidence="2">The sequence shown here is derived from an EMBL/GenBank/DDBJ whole genome shotgun (WGS) entry which is preliminary data.</text>
</comment>
<dbReference type="Proteomes" id="UP000178681">
    <property type="component" value="Unassembled WGS sequence"/>
</dbReference>
<organism evidence="2 3">
    <name type="scientific">Candidatus Gottesmanbacteria bacterium RIFCSPHIGHO2_01_FULL_42_12</name>
    <dbReference type="NCBI Taxonomy" id="1798377"/>
    <lineage>
        <taxon>Bacteria</taxon>
        <taxon>Candidatus Gottesmaniibacteriota</taxon>
    </lineage>
</organism>
<gene>
    <name evidence="2" type="ORF">A2872_03095</name>
</gene>
<feature type="transmembrane region" description="Helical" evidence="1">
    <location>
        <begin position="42"/>
        <end position="63"/>
    </location>
</feature>
<reference evidence="2 3" key="1">
    <citation type="journal article" date="2016" name="Nat. Commun.">
        <title>Thousands of microbial genomes shed light on interconnected biogeochemical processes in an aquifer system.</title>
        <authorList>
            <person name="Anantharaman K."/>
            <person name="Brown C.T."/>
            <person name="Hug L.A."/>
            <person name="Sharon I."/>
            <person name="Castelle C.J."/>
            <person name="Probst A.J."/>
            <person name="Thomas B.C."/>
            <person name="Singh A."/>
            <person name="Wilkins M.J."/>
            <person name="Karaoz U."/>
            <person name="Brodie E.L."/>
            <person name="Williams K.H."/>
            <person name="Hubbard S.S."/>
            <person name="Banfield J.F."/>
        </authorList>
    </citation>
    <scope>NUCLEOTIDE SEQUENCE [LARGE SCALE GENOMIC DNA]</scope>
</reference>
<keyword evidence="1" id="KW-0812">Transmembrane</keyword>
<accession>A0A1F5Z0E9</accession>
<feature type="transmembrane region" description="Helical" evidence="1">
    <location>
        <begin position="75"/>
        <end position="95"/>
    </location>
</feature>
<dbReference type="STRING" id="1798377.A2872_03095"/>
<evidence type="ECO:0000256" key="1">
    <source>
        <dbReference type="SAM" id="Phobius"/>
    </source>
</evidence>
<sequence length="110" mass="12194">MRKKAIFRAYQVIWYGLGVVEVLLFFRFSLKLLAANSGSPFVSWVYSLSAPLVRPFLGIFPVVATGGLVFEQSTLLAMAVYAVIAYGLVYLFQLVKPVDSDEVEQAVDNP</sequence>
<feature type="transmembrane region" description="Helical" evidence="1">
    <location>
        <begin position="12"/>
        <end position="30"/>
    </location>
</feature>
<evidence type="ECO:0000313" key="2">
    <source>
        <dbReference type="EMBL" id="OGG05845.1"/>
    </source>
</evidence>
<protein>
    <recommendedName>
        <fullName evidence="4">YggT family protein</fullName>
    </recommendedName>
</protein>